<dbReference type="Proteomes" id="UP000589516">
    <property type="component" value="Unassembled WGS sequence"/>
</dbReference>
<feature type="transmembrane region" description="Helical" evidence="1">
    <location>
        <begin position="67"/>
        <end position="90"/>
    </location>
</feature>
<protein>
    <submittedName>
        <fullName evidence="2">Uncharacterized protein</fullName>
    </submittedName>
</protein>
<organism evidence="2 3">
    <name type="scientific">Marine Group III euryarchaeote</name>
    <dbReference type="NCBI Taxonomy" id="2173149"/>
    <lineage>
        <taxon>Archaea</taxon>
        <taxon>Methanobacteriati</taxon>
        <taxon>Thermoplasmatota</taxon>
        <taxon>Thermoplasmata</taxon>
        <taxon>Candidatus Thermoprofundales</taxon>
    </lineage>
</organism>
<keyword evidence="1" id="KW-1133">Transmembrane helix</keyword>
<gene>
    <name evidence="2" type="ORF">EYQ16_03925</name>
</gene>
<evidence type="ECO:0000256" key="1">
    <source>
        <dbReference type="SAM" id="Phobius"/>
    </source>
</evidence>
<name>A0A7C8DKU4_9ARCH</name>
<evidence type="ECO:0000313" key="2">
    <source>
        <dbReference type="EMBL" id="HIG63649.1"/>
    </source>
</evidence>
<feature type="transmembrane region" description="Helical" evidence="1">
    <location>
        <begin position="21"/>
        <end position="46"/>
    </location>
</feature>
<keyword evidence="1" id="KW-0472">Membrane</keyword>
<keyword evidence="1" id="KW-0812">Transmembrane</keyword>
<reference evidence="3" key="1">
    <citation type="journal article" date="2019" name="bioRxiv">
        <title>Genome diversification in globally distributed novel marine Proteobacteria is linked to environmental adaptation.</title>
        <authorList>
            <person name="Zhou Z."/>
            <person name="Tran P.Q."/>
            <person name="Kieft K."/>
            <person name="Anantharaman K."/>
        </authorList>
    </citation>
    <scope>NUCLEOTIDE SEQUENCE [LARGE SCALE GENOMIC DNA]</scope>
</reference>
<accession>A0A7C8DKU4</accession>
<dbReference type="EMBL" id="DUAV01000025">
    <property type="protein sequence ID" value="HIG63649.1"/>
    <property type="molecule type" value="Genomic_DNA"/>
</dbReference>
<comment type="caution">
    <text evidence="2">The sequence shown here is derived from an EMBL/GenBank/DDBJ whole genome shotgun (WGS) entry which is preliminary data.</text>
</comment>
<feature type="transmembrane region" description="Helical" evidence="1">
    <location>
        <begin position="218"/>
        <end position="242"/>
    </location>
</feature>
<dbReference type="AlphaFoldDB" id="A0A7C8DKU4"/>
<feature type="transmembrane region" description="Helical" evidence="1">
    <location>
        <begin position="117"/>
        <end position="134"/>
    </location>
</feature>
<proteinExistence type="predicted"/>
<sequence length="247" mass="28004">MGTGCASVLGDLLRWDSAWELYFHFLIFVPIVLRLGVLGGPALTAIKLHGHHLKWLFERLQEIPRGYTIAVKFTIGLLVPATIALLRFFVPSPDADGLVTLAGITLHVPAWSEISQWHYLAIAAFFIAHTYLDFRRVWDTRELAVRIISIDISRYRPMVDRMLSMGDWLHGSAERGVQAQPHERVARFVGFLATRVIDTTNTVVDKVMEKPDAYARRWMLVNVATGLVFHLLPMVFLFLLVVTQEIA</sequence>
<evidence type="ECO:0000313" key="3">
    <source>
        <dbReference type="Proteomes" id="UP000589516"/>
    </source>
</evidence>